<dbReference type="OrthoDB" id="9801538at2"/>
<name>A0A347ZSR6_9CHLR</name>
<keyword evidence="2" id="KW-1185">Reference proteome</keyword>
<dbReference type="GO" id="GO:0032259">
    <property type="term" value="P:methylation"/>
    <property type="evidence" value="ECO:0007669"/>
    <property type="project" value="UniProtKB-KW"/>
</dbReference>
<organism evidence="1 2">
    <name type="scientific">Pelolinea submarina</name>
    <dbReference type="NCBI Taxonomy" id="913107"/>
    <lineage>
        <taxon>Bacteria</taxon>
        <taxon>Bacillati</taxon>
        <taxon>Chloroflexota</taxon>
        <taxon>Anaerolineae</taxon>
        <taxon>Anaerolineales</taxon>
        <taxon>Anaerolineaceae</taxon>
        <taxon>Pelolinea</taxon>
    </lineage>
</organism>
<keyword evidence="1" id="KW-0489">Methyltransferase</keyword>
<dbReference type="GO" id="GO:0008168">
    <property type="term" value="F:methyltransferase activity"/>
    <property type="evidence" value="ECO:0007669"/>
    <property type="project" value="UniProtKB-KW"/>
</dbReference>
<evidence type="ECO:0000313" key="1">
    <source>
        <dbReference type="EMBL" id="REG11080.1"/>
    </source>
</evidence>
<reference evidence="1 2" key="1">
    <citation type="submission" date="2018-08" db="EMBL/GenBank/DDBJ databases">
        <title>Genomic Encyclopedia of Type Strains, Phase IV (KMG-IV): sequencing the most valuable type-strain genomes for metagenomic binning, comparative biology and taxonomic classification.</title>
        <authorList>
            <person name="Goeker M."/>
        </authorList>
    </citation>
    <scope>NUCLEOTIDE SEQUENCE [LARGE SCALE GENOMIC DNA]</scope>
    <source>
        <strain evidence="1 2">DSM 23923</strain>
    </source>
</reference>
<dbReference type="Proteomes" id="UP000256388">
    <property type="component" value="Unassembled WGS sequence"/>
</dbReference>
<dbReference type="EMBL" id="QUMS01000001">
    <property type="protein sequence ID" value="REG11080.1"/>
    <property type="molecule type" value="Genomic_DNA"/>
</dbReference>
<dbReference type="InterPro" id="IPR029063">
    <property type="entry name" value="SAM-dependent_MTases_sf"/>
</dbReference>
<dbReference type="PANTHER" id="PTHR43591">
    <property type="entry name" value="METHYLTRANSFERASE"/>
    <property type="match status" value="1"/>
</dbReference>
<dbReference type="PANTHER" id="PTHR43591:SF24">
    <property type="entry name" value="2-METHOXY-6-POLYPRENYL-1,4-BENZOQUINOL METHYLASE, MITOCHONDRIAL"/>
    <property type="match status" value="1"/>
</dbReference>
<protein>
    <submittedName>
        <fullName evidence="1">Ubiquinone/menaquinone biosynthesis C-methylase UbiE</fullName>
    </submittedName>
</protein>
<dbReference type="Pfam" id="PF13489">
    <property type="entry name" value="Methyltransf_23"/>
    <property type="match status" value="1"/>
</dbReference>
<comment type="caution">
    <text evidence="1">The sequence shown here is derived from an EMBL/GenBank/DDBJ whole genome shotgun (WGS) entry which is preliminary data.</text>
</comment>
<sequence>MLLPEAEIYPELLRKQLNELPYFRAFLRAIEARFYQGLELAEPVFDLGAGDGHFAARTFQKKIEVGFDPAFVSLQEAQNYEAYNLLVNGLGDRIPCADASFATVISNSVLEHIPDVDAVLREANRILKTGGTLIITVPNSNFTQNLSVALFLDRLGWKSAARAYRTFFNKISRHYHPDDAAIWRRRLEQAGFVIKKEWNYFSPRSLKLLEWGHYFGLPNWFHKKVFGRWILFPDFWFVKRRYRWLYRYYREDPAATDGAYTFLLAQKS</sequence>
<keyword evidence="1" id="KW-0808">Transferase</keyword>
<gene>
    <name evidence="1" type="ORF">DFR64_0953</name>
</gene>
<evidence type="ECO:0000313" key="2">
    <source>
        <dbReference type="Proteomes" id="UP000256388"/>
    </source>
</evidence>
<dbReference type="Gene3D" id="3.40.50.150">
    <property type="entry name" value="Vaccinia Virus protein VP39"/>
    <property type="match status" value="1"/>
</dbReference>
<dbReference type="RefSeq" id="WP_116224224.1">
    <property type="nucleotide sequence ID" value="NZ_AP018437.1"/>
</dbReference>
<keyword evidence="1" id="KW-0830">Ubiquinone</keyword>
<accession>A0A347ZSR6</accession>
<dbReference type="SUPFAM" id="SSF53335">
    <property type="entry name" value="S-adenosyl-L-methionine-dependent methyltransferases"/>
    <property type="match status" value="1"/>
</dbReference>
<proteinExistence type="predicted"/>
<dbReference type="AlphaFoldDB" id="A0A347ZSR6"/>
<dbReference type="CDD" id="cd02440">
    <property type="entry name" value="AdoMet_MTases"/>
    <property type="match status" value="1"/>
</dbReference>